<keyword evidence="1" id="KW-0812">Transmembrane</keyword>
<dbReference type="EMBL" id="BMJD01000067">
    <property type="protein sequence ID" value="GGB61652.1"/>
    <property type="molecule type" value="Genomic_DNA"/>
</dbReference>
<dbReference type="RefSeq" id="WP_088049498.1">
    <property type="nucleotide sequence ID" value="NZ_BMJD01000067.1"/>
</dbReference>
<sequence length="157" mass="18401">MEKSWIATFLPKDEYKERKMLYFMAEAVFILFALLFFYLIIDLLIIDLDIPAFGLAIFALLFLSSYILLRYTFAGIEYPDITTKKRYKKEKKAIFMRSLIYLAIYPIAYIIIQGFPTDWEGVLDIIGPAILAAIFLFAWGYLSLKKSYKKNQELLDD</sequence>
<evidence type="ECO:0000256" key="1">
    <source>
        <dbReference type="SAM" id="Phobius"/>
    </source>
</evidence>
<keyword evidence="3" id="KW-1185">Reference proteome</keyword>
<feature type="transmembrane region" description="Helical" evidence="1">
    <location>
        <begin position="21"/>
        <end position="46"/>
    </location>
</feature>
<comment type="caution">
    <text evidence="2">The sequence shown here is derived from an EMBL/GenBank/DDBJ whole genome shotgun (WGS) entry which is preliminary data.</text>
</comment>
<gene>
    <name evidence="2" type="ORF">GCM10011409_43620</name>
</gene>
<proteinExistence type="predicted"/>
<protein>
    <recommendedName>
        <fullName evidence="4">DUF3278 domain-containing protein</fullName>
    </recommendedName>
</protein>
<organism evidence="2 3">
    <name type="scientific">Lentibacillus populi</name>
    <dbReference type="NCBI Taxonomy" id="1827502"/>
    <lineage>
        <taxon>Bacteria</taxon>
        <taxon>Bacillati</taxon>
        <taxon>Bacillota</taxon>
        <taxon>Bacilli</taxon>
        <taxon>Bacillales</taxon>
        <taxon>Bacillaceae</taxon>
        <taxon>Lentibacillus</taxon>
    </lineage>
</organism>
<keyword evidence="1" id="KW-1133">Transmembrane helix</keyword>
<feature type="transmembrane region" description="Helical" evidence="1">
    <location>
        <begin position="94"/>
        <end position="115"/>
    </location>
</feature>
<reference evidence="2" key="2">
    <citation type="submission" date="2020-09" db="EMBL/GenBank/DDBJ databases">
        <authorList>
            <person name="Sun Q."/>
            <person name="Zhou Y."/>
        </authorList>
    </citation>
    <scope>NUCLEOTIDE SEQUENCE</scope>
    <source>
        <strain evidence="2">CGMCC 1.15454</strain>
    </source>
</reference>
<evidence type="ECO:0000313" key="3">
    <source>
        <dbReference type="Proteomes" id="UP000621492"/>
    </source>
</evidence>
<accession>A0A9W5X825</accession>
<feature type="transmembrane region" description="Helical" evidence="1">
    <location>
        <begin position="121"/>
        <end position="142"/>
    </location>
</feature>
<dbReference type="AlphaFoldDB" id="A0A9W5X825"/>
<feature type="transmembrane region" description="Helical" evidence="1">
    <location>
        <begin position="52"/>
        <end position="73"/>
    </location>
</feature>
<dbReference type="Proteomes" id="UP000621492">
    <property type="component" value="Unassembled WGS sequence"/>
</dbReference>
<evidence type="ECO:0000313" key="2">
    <source>
        <dbReference type="EMBL" id="GGB61652.1"/>
    </source>
</evidence>
<reference evidence="2" key="1">
    <citation type="journal article" date="2014" name="Int. J. Syst. Evol. Microbiol.">
        <title>Complete genome sequence of Corynebacterium casei LMG S-19264T (=DSM 44701T), isolated from a smear-ripened cheese.</title>
        <authorList>
            <consortium name="US DOE Joint Genome Institute (JGI-PGF)"/>
            <person name="Walter F."/>
            <person name="Albersmeier A."/>
            <person name="Kalinowski J."/>
            <person name="Ruckert C."/>
        </authorList>
    </citation>
    <scope>NUCLEOTIDE SEQUENCE</scope>
    <source>
        <strain evidence="2">CGMCC 1.15454</strain>
    </source>
</reference>
<keyword evidence="1" id="KW-0472">Membrane</keyword>
<evidence type="ECO:0008006" key="4">
    <source>
        <dbReference type="Google" id="ProtNLM"/>
    </source>
</evidence>
<name>A0A9W5X825_9BACI</name>